<organism evidence="4">
    <name type="scientific">metagenome</name>
    <dbReference type="NCBI Taxonomy" id="256318"/>
    <lineage>
        <taxon>unclassified sequences</taxon>
        <taxon>metagenomes</taxon>
    </lineage>
</organism>
<protein>
    <submittedName>
        <fullName evidence="4">Putative LysM domain protein</fullName>
    </submittedName>
</protein>
<feature type="transmembrane region" description="Helical" evidence="2">
    <location>
        <begin position="103"/>
        <end position="124"/>
    </location>
</feature>
<dbReference type="PANTHER" id="PTHR34700:SF4">
    <property type="entry name" value="PHAGE-LIKE ELEMENT PBSX PROTEIN XKDP"/>
    <property type="match status" value="1"/>
</dbReference>
<proteinExistence type="predicted"/>
<accession>A0A2P2C7Z2</accession>
<name>A0A2P2C7Z2_9ZZZZ</name>
<sequence length="1025" mass="108931">MTRPTPRQRFQGLAAMIVILLLVVGTPLVLIAIGAEPWDGNLGDLRTLLSSPDDGTLALVVIAAVAWIAWLVVAVSVMVEAVARVRGLPTPSLPGLGSPQRAVGQLVAVAALLFVATPTVVAGFPTPPVHASAAAPVPPGPRLAVTDASPVLRAAAPVLISTNTPTKENSTIDYTVKRGDSLWKIADRLLGDGKRFTEIVELNRGVLSGRPDFIVAGTVLKVPYEATETDGDRRAEDYVVKPGDTLSRIAEAKLGDPLRYPELFEASRDTVQPDGATITDPDLIRPGWKVSIPGQVKHKAEVQEEPVEVTPPVTVEPPTETPSVEPEPGVTSGGDADGEVDASAPGWLVPGLTGAGAVLAGLVLLAVRAHRNTQLRYRRPGQTIAPPPPELRAVEKTAFVSGAPLTASIEQFDLALRHLAAICEDEERALPSIATVALSRGTATLHLADEADLPEPWTGDGREWSTQLTATLPNRDVIPPYPLLVTVGQDDAGGLHLVNLEHLGVASLTGDPTAATALARHIAAELALNPWSVLVDVTVIGLGEELAALDSMRLRHHAEGEQVVASIARSLTSARDLGWGDPDPYRALITIGEGTGELADVLSSHIPRLGAAVVSLAAPVPESTLIEVDHTGRLRAPVLGLDLRAAGLTPEEASACAAIVDLTRESEPVRIAPFEQAADGWRALADQAGALREELTDVREEGPAGEGSLLPNPTEEYAEVAATTAEDIETLAPVVPEPIRRTVEEADPTLDEEVAAWFDPESKRPRLILLGPVNARAFGVLAPAIAKRKPYFVEMLAFLALHQEGVTGSAVADAFSVAGSRARTDLGILRDWLGDNPRTGYEHLPPATQSPAFKETGVRTYQVEDVLVDVDLFRRLRARGEARGADGIEDLKTAMRFAGGVPFGNLRERGWSWLLDTARLHETIGCAIVDTAHVLVVDALARGDLAFARDVAETACRAAPYDDICRLDLVKVAASEGHEETADQMLTDNVFNRTDDYLPPIDLPERTGEVVGKQGWGSSRRPRNA</sequence>
<dbReference type="InterPro" id="IPR052196">
    <property type="entry name" value="Bact_Kbp"/>
</dbReference>
<dbReference type="InterPro" id="IPR036779">
    <property type="entry name" value="LysM_dom_sf"/>
</dbReference>
<reference evidence="4" key="1">
    <citation type="submission" date="2015-08" db="EMBL/GenBank/DDBJ databases">
        <authorList>
            <person name="Babu N.S."/>
            <person name="Beckwith C.J."/>
            <person name="Beseler K.G."/>
            <person name="Brison A."/>
            <person name="Carone J.V."/>
            <person name="Caskin T.P."/>
            <person name="Diamond M."/>
            <person name="Durham M.E."/>
            <person name="Foxe J.M."/>
            <person name="Go M."/>
            <person name="Henderson B.A."/>
            <person name="Jones I.B."/>
            <person name="McGettigan J.A."/>
            <person name="Micheletti S.J."/>
            <person name="Nasrallah M.E."/>
            <person name="Ortiz D."/>
            <person name="Piller C.R."/>
            <person name="Privatt S.R."/>
            <person name="Schneider S.L."/>
            <person name="Sharp S."/>
            <person name="Smith T.C."/>
            <person name="Stanton J.D."/>
            <person name="Ullery H.E."/>
            <person name="Wilson R.J."/>
            <person name="Serrano M.G."/>
            <person name="Buck G."/>
            <person name="Lee V."/>
            <person name="Wang Y."/>
            <person name="Carvalho R."/>
            <person name="Voegtly L."/>
            <person name="Shi R."/>
            <person name="Duckworth R."/>
            <person name="Johnson A."/>
            <person name="Loviza R."/>
            <person name="Walstead R."/>
            <person name="Shah Z."/>
            <person name="Kiflezghi M."/>
            <person name="Wade K."/>
            <person name="Ball S.L."/>
            <person name="Bradley K.W."/>
            <person name="Asai D.J."/>
            <person name="Bowman C.A."/>
            <person name="Russell D.A."/>
            <person name="Pope W.H."/>
            <person name="Jacobs-Sera D."/>
            <person name="Hendrix R.W."/>
            <person name="Hatfull G.F."/>
        </authorList>
    </citation>
    <scope>NUCLEOTIDE SEQUENCE</scope>
</reference>
<feature type="transmembrane region" description="Helical" evidence="2">
    <location>
        <begin position="12"/>
        <end position="35"/>
    </location>
</feature>
<dbReference type="Pfam" id="PF01476">
    <property type="entry name" value="LysM"/>
    <property type="match status" value="2"/>
</dbReference>
<evidence type="ECO:0000256" key="1">
    <source>
        <dbReference type="SAM" id="MobiDB-lite"/>
    </source>
</evidence>
<dbReference type="CDD" id="cd00118">
    <property type="entry name" value="LysM"/>
    <property type="match status" value="2"/>
</dbReference>
<evidence type="ECO:0000256" key="2">
    <source>
        <dbReference type="SAM" id="Phobius"/>
    </source>
</evidence>
<dbReference type="Gene3D" id="3.10.350.10">
    <property type="entry name" value="LysM domain"/>
    <property type="match status" value="2"/>
</dbReference>
<keyword evidence="2" id="KW-0812">Transmembrane</keyword>
<dbReference type="EMBL" id="CZKA01000043">
    <property type="protein sequence ID" value="CUR58116.1"/>
    <property type="molecule type" value="Genomic_DNA"/>
</dbReference>
<dbReference type="SUPFAM" id="SSF54106">
    <property type="entry name" value="LysM domain"/>
    <property type="match status" value="1"/>
</dbReference>
<keyword evidence="2" id="KW-1133">Transmembrane helix</keyword>
<gene>
    <name evidence="4" type="ORF">NOCA2480109</name>
</gene>
<dbReference type="AlphaFoldDB" id="A0A2P2C7Z2"/>
<feature type="compositionally biased region" description="Low complexity" evidence="1">
    <location>
        <begin position="308"/>
        <end position="330"/>
    </location>
</feature>
<feature type="domain" description="LysM" evidence="3">
    <location>
        <begin position="236"/>
        <end position="292"/>
    </location>
</feature>
<feature type="region of interest" description="Disordered" evidence="1">
    <location>
        <begin position="299"/>
        <end position="341"/>
    </location>
</feature>
<dbReference type="PANTHER" id="PTHR34700">
    <property type="entry name" value="POTASSIUM BINDING PROTEIN KBP"/>
    <property type="match status" value="1"/>
</dbReference>
<feature type="region of interest" description="Disordered" evidence="1">
    <location>
        <begin position="1002"/>
        <end position="1025"/>
    </location>
</feature>
<keyword evidence="2" id="KW-0472">Membrane</keyword>
<dbReference type="SMART" id="SM00257">
    <property type="entry name" value="LysM"/>
    <property type="match status" value="2"/>
</dbReference>
<evidence type="ECO:0000313" key="4">
    <source>
        <dbReference type="EMBL" id="CUR58116.1"/>
    </source>
</evidence>
<dbReference type="PROSITE" id="PS51782">
    <property type="entry name" value="LYSM"/>
    <property type="match status" value="2"/>
</dbReference>
<dbReference type="InterPro" id="IPR018392">
    <property type="entry name" value="LysM"/>
</dbReference>
<feature type="domain" description="LysM" evidence="3">
    <location>
        <begin position="172"/>
        <end position="222"/>
    </location>
</feature>
<evidence type="ECO:0000259" key="3">
    <source>
        <dbReference type="PROSITE" id="PS51782"/>
    </source>
</evidence>
<feature type="transmembrane region" description="Helical" evidence="2">
    <location>
        <begin position="55"/>
        <end position="82"/>
    </location>
</feature>